<evidence type="ECO:0000313" key="3">
    <source>
        <dbReference type="Proteomes" id="UP001359559"/>
    </source>
</evidence>
<name>A0AAN9J7L4_CLITE</name>
<feature type="compositionally biased region" description="Polar residues" evidence="1">
    <location>
        <begin position="16"/>
        <end position="29"/>
    </location>
</feature>
<evidence type="ECO:0000256" key="1">
    <source>
        <dbReference type="SAM" id="MobiDB-lite"/>
    </source>
</evidence>
<organism evidence="2 3">
    <name type="scientific">Clitoria ternatea</name>
    <name type="common">Butterfly pea</name>
    <dbReference type="NCBI Taxonomy" id="43366"/>
    <lineage>
        <taxon>Eukaryota</taxon>
        <taxon>Viridiplantae</taxon>
        <taxon>Streptophyta</taxon>
        <taxon>Embryophyta</taxon>
        <taxon>Tracheophyta</taxon>
        <taxon>Spermatophyta</taxon>
        <taxon>Magnoliopsida</taxon>
        <taxon>eudicotyledons</taxon>
        <taxon>Gunneridae</taxon>
        <taxon>Pentapetalae</taxon>
        <taxon>rosids</taxon>
        <taxon>fabids</taxon>
        <taxon>Fabales</taxon>
        <taxon>Fabaceae</taxon>
        <taxon>Papilionoideae</taxon>
        <taxon>50 kb inversion clade</taxon>
        <taxon>NPAAA clade</taxon>
        <taxon>indigoferoid/millettioid clade</taxon>
        <taxon>Phaseoleae</taxon>
        <taxon>Clitoria</taxon>
    </lineage>
</organism>
<feature type="compositionally biased region" description="Polar residues" evidence="1">
    <location>
        <begin position="53"/>
        <end position="66"/>
    </location>
</feature>
<protein>
    <submittedName>
        <fullName evidence="2">Uncharacterized protein</fullName>
    </submittedName>
</protein>
<dbReference type="Proteomes" id="UP001359559">
    <property type="component" value="Unassembled WGS sequence"/>
</dbReference>
<feature type="compositionally biased region" description="Polar residues" evidence="1">
    <location>
        <begin position="115"/>
        <end position="126"/>
    </location>
</feature>
<feature type="region of interest" description="Disordered" evidence="1">
    <location>
        <begin position="1"/>
        <end position="98"/>
    </location>
</feature>
<dbReference type="AlphaFoldDB" id="A0AAN9J7L4"/>
<sequence>MFGPHLSAPPAKSLASIATQNWSDSGSGTKKTHANHPARSADTQVEDDGNPLEPTNSPDRSHQGGSNPVRVSEAKLASEDPECPRPTKESLRKSPTGTHYTNLCLNKTASQGNLSSDHFPQLSTHRPLSPKRPTQICSHNLPNLVQDPSMIPIHIPRAEPDNSQFRQNLPHLQNKLENTLENGWNKAGRKSDPWEQLLEHYTQVCNSLQSWNKATFRNSDLEIARLQHKLENLINERTGNYNGEQAEAIKQQIDQIREREEIYWAQRSRVQWLQWGGC</sequence>
<reference evidence="2 3" key="1">
    <citation type="submission" date="2024-01" db="EMBL/GenBank/DDBJ databases">
        <title>The genomes of 5 underutilized Papilionoideae crops provide insights into root nodulation and disease resistance.</title>
        <authorList>
            <person name="Yuan L."/>
        </authorList>
    </citation>
    <scope>NUCLEOTIDE SEQUENCE [LARGE SCALE GENOMIC DNA]</scope>
    <source>
        <strain evidence="2">LY-2023</strain>
        <tissue evidence="2">Leaf</tissue>
    </source>
</reference>
<keyword evidence="3" id="KW-1185">Reference proteome</keyword>
<gene>
    <name evidence="2" type="ORF">RJT34_16020</name>
</gene>
<dbReference type="EMBL" id="JAYKXN010000004">
    <property type="protein sequence ID" value="KAK7293159.1"/>
    <property type="molecule type" value="Genomic_DNA"/>
</dbReference>
<comment type="caution">
    <text evidence="2">The sequence shown here is derived from an EMBL/GenBank/DDBJ whole genome shotgun (WGS) entry which is preliminary data.</text>
</comment>
<proteinExistence type="predicted"/>
<feature type="region of interest" description="Disordered" evidence="1">
    <location>
        <begin position="115"/>
        <end position="137"/>
    </location>
</feature>
<accession>A0AAN9J7L4</accession>
<evidence type="ECO:0000313" key="2">
    <source>
        <dbReference type="EMBL" id="KAK7293159.1"/>
    </source>
</evidence>
<feature type="compositionally biased region" description="Basic and acidic residues" evidence="1">
    <location>
        <begin position="72"/>
        <end position="92"/>
    </location>
</feature>